<evidence type="ECO:0000313" key="2">
    <source>
        <dbReference type="Proteomes" id="UP000640335"/>
    </source>
</evidence>
<proteinExistence type="predicted"/>
<sequence length="223" mass="23896">MKICLKKVTNMCSCNEYNLIICCDGCIGREIRRNLPKCICGDGIKINIIVTGCDGVLTASALPCNDLVAISSPIKVIRKNPCCTPKVESCCSDFNFDSLNMDMDDFGDECYMNSNIIAERSLPEEYAIIVRSFSPELSQFLCKFPQMYISDCENTVKLIIIFDKKGSIIVPQNNCYNYGGGCGFGGNCGGGCGFNGNHGGCGCGGCGGFGLFGIAALALLFCC</sequence>
<comment type="caution">
    <text evidence="1">The sequence shown here is derived from an EMBL/GenBank/DDBJ whole genome shotgun (WGS) entry which is preliminary data.</text>
</comment>
<keyword evidence="2" id="KW-1185">Reference proteome</keyword>
<evidence type="ECO:0000313" key="1">
    <source>
        <dbReference type="EMBL" id="MBD7916543.1"/>
    </source>
</evidence>
<dbReference type="Proteomes" id="UP000640335">
    <property type="component" value="Unassembled WGS sequence"/>
</dbReference>
<name>A0ABR8Q7Z6_9CLOT</name>
<organism evidence="1 2">
    <name type="scientific">Clostridium gallinarum</name>
    <dbReference type="NCBI Taxonomy" id="2762246"/>
    <lineage>
        <taxon>Bacteria</taxon>
        <taxon>Bacillati</taxon>
        <taxon>Bacillota</taxon>
        <taxon>Clostridia</taxon>
        <taxon>Eubacteriales</taxon>
        <taxon>Clostridiaceae</taxon>
        <taxon>Clostridium</taxon>
    </lineage>
</organism>
<protein>
    <submittedName>
        <fullName evidence="1">Uncharacterized protein</fullName>
    </submittedName>
</protein>
<accession>A0ABR8Q7Z6</accession>
<dbReference type="EMBL" id="JACSQZ010000096">
    <property type="protein sequence ID" value="MBD7916543.1"/>
    <property type="molecule type" value="Genomic_DNA"/>
</dbReference>
<reference evidence="1 2" key="1">
    <citation type="submission" date="2020-08" db="EMBL/GenBank/DDBJ databases">
        <title>A Genomic Blueprint of the Chicken Gut Microbiome.</title>
        <authorList>
            <person name="Gilroy R."/>
            <person name="Ravi A."/>
            <person name="Getino M."/>
            <person name="Pursley I."/>
            <person name="Horton D.L."/>
            <person name="Alikhan N.-F."/>
            <person name="Baker D."/>
            <person name="Gharbi K."/>
            <person name="Hall N."/>
            <person name="Watson M."/>
            <person name="Adriaenssens E.M."/>
            <person name="Foster-Nyarko E."/>
            <person name="Jarju S."/>
            <person name="Secka A."/>
            <person name="Antonio M."/>
            <person name="Oren A."/>
            <person name="Chaudhuri R."/>
            <person name="La Ragione R.M."/>
            <person name="Hildebrand F."/>
            <person name="Pallen M.J."/>
        </authorList>
    </citation>
    <scope>NUCLEOTIDE SEQUENCE [LARGE SCALE GENOMIC DNA]</scope>
    <source>
        <strain evidence="1 2">Sa3CUN1</strain>
    </source>
</reference>
<gene>
    <name evidence="1" type="ORF">H9660_15530</name>
</gene>
<dbReference type="RefSeq" id="WP_191751285.1">
    <property type="nucleotide sequence ID" value="NZ_JACSQZ010000096.1"/>
</dbReference>